<dbReference type="PATRIC" id="fig|1280954.3.peg.526"/>
<dbReference type="RefSeq" id="WP_035594063.1">
    <property type="nucleotide sequence ID" value="NZ_ARYM01000002.1"/>
</dbReference>
<evidence type="ECO:0000259" key="1">
    <source>
        <dbReference type="Pfam" id="PF03992"/>
    </source>
</evidence>
<dbReference type="STRING" id="1280954.HPO_02572"/>
<protein>
    <submittedName>
        <fullName evidence="2">Antibiotic biosynthesis monooxygenase domain-containing protein</fullName>
    </submittedName>
</protein>
<keyword evidence="2" id="KW-0560">Oxidoreductase</keyword>
<accession>A0A062VCN7</accession>
<gene>
    <name evidence="2" type="ORF">HPO_02572</name>
</gene>
<dbReference type="SUPFAM" id="SSF54909">
    <property type="entry name" value="Dimeric alpha+beta barrel"/>
    <property type="match status" value="1"/>
</dbReference>
<comment type="caution">
    <text evidence="2">The sequence shown here is derived from an EMBL/GenBank/DDBJ whole genome shotgun (WGS) entry which is preliminary data.</text>
</comment>
<evidence type="ECO:0000313" key="3">
    <source>
        <dbReference type="Proteomes" id="UP000027100"/>
    </source>
</evidence>
<proteinExistence type="predicted"/>
<dbReference type="GO" id="GO:0004497">
    <property type="term" value="F:monooxygenase activity"/>
    <property type="evidence" value="ECO:0007669"/>
    <property type="project" value="UniProtKB-KW"/>
</dbReference>
<dbReference type="InterPro" id="IPR052936">
    <property type="entry name" value="Jasmonate_Hydroxylase-like"/>
</dbReference>
<sequence length="108" mass="12119">MIATTPEAPYWAVIFTAIFSGREEAEYAETAEAMVTLAHTMPGFLGYESAQGEGGLEITVSYWESEDAIRAWKRQADHIAAQKRGREAFYSAYTIRVARVERAYGFRA</sequence>
<keyword evidence="3" id="KW-1185">Reference proteome</keyword>
<organism evidence="2 3">
    <name type="scientific">Hyphomonas polymorpha PS728</name>
    <dbReference type="NCBI Taxonomy" id="1280954"/>
    <lineage>
        <taxon>Bacteria</taxon>
        <taxon>Pseudomonadati</taxon>
        <taxon>Pseudomonadota</taxon>
        <taxon>Alphaproteobacteria</taxon>
        <taxon>Hyphomonadales</taxon>
        <taxon>Hyphomonadaceae</taxon>
        <taxon>Hyphomonas</taxon>
    </lineage>
</organism>
<name>A0A062VCN7_9PROT</name>
<dbReference type="AlphaFoldDB" id="A0A062VCN7"/>
<dbReference type="PANTHER" id="PTHR37811:SF2">
    <property type="entry name" value="ABM DOMAIN-CONTAINING PROTEIN"/>
    <property type="match status" value="1"/>
</dbReference>
<dbReference type="InterPro" id="IPR011008">
    <property type="entry name" value="Dimeric_a/b-barrel"/>
</dbReference>
<dbReference type="OrthoDB" id="9797060at2"/>
<feature type="domain" description="ABM" evidence="1">
    <location>
        <begin position="23"/>
        <end position="84"/>
    </location>
</feature>
<dbReference type="Gene3D" id="3.30.70.100">
    <property type="match status" value="1"/>
</dbReference>
<dbReference type="PANTHER" id="PTHR37811">
    <property type="entry name" value="BLL5343 PROTEIN"/>
    <property type="match status" value="1"/>
</dbReference>
<reference evidence="2 3" key="1">
    <citation type="journal article" date="2014" name="Antonie Van Leeuwenhoek">
        <title>Hyphomonas beringensis sp. nov. and Hyphomonas chukchiensis sp. nov., isolated from surface seawater of the Bering Sea and Chukchi Sea.</title>
        <authorList>
            <person name="Li C."/>
            <person name="Lai Q."/>
            <person name="Li G."/>
            <person name="Dong C."/>
            <person name="Wang J."/>
            <person name="Liao Y."/>
            <person name="Shao Z."/>
        </authorList>
    </citation>
    <scope>NUCLEOTIDE SEQUENCE [LARGE SCALE GENOMIC DNA]</scope>
    <source>
        <strain evidence="2 3">PS728</strain>
    </source>
</reference>
<dbReference type="Proteomes" id="UP000027100">
    <property type="component" value="Unassembled WGS sequence"/>
</dbReference>
<evidence type="ECO:0000313" key="2">
    <source>
        <dbReference type="EMBL" id="KDA00262.1"/>
    </source>
</evidence>
<dbReference type="Pfam" id="PF03992">
    <property type="entry name" value="ABM"/>
    <property type="match status" value="1"/>
</dbReference>
<dbReference type="InterPro" id="IPR007138">
    <property type="entry name" value="ABM_dom"/>
</dbReference>
<dbReference type="eggNOG" id="COG2329">
    <property type="taxonomic scope" value="Bacteria"/>
</dbReference>
<keyword evidence="2" id="KW-0503">Monooxygenase</keyword>
<dbReference type="EMBL" id="ARYM01000002">
    <property type="protein sequence ID" value="KDA00262.1"/>
    <property type="molecule type" value="Genomic_DNA"/>
</dbReference>